<gene>
    <name evidence="1" type="ORF">EDD28_2389</name>
</gene>
<dbReference type="AlphaFoldDB" id="A0A3N2DDB1"/>
<name>A0A3N2DDB1_9MICO</name>
<proteinExistence type="predicted"/>
<evidence type="ECO:0000313" key="1">
    <source>
        <dbReference type="EMBL" id="ROR97781.1"/>
    </source>
</evidence>
<dbReference type="EMBL" id="RKHQ01000001">
    <property type="protein sequence ID" value="ROR97781.1"/>
    <property type="molecule type" value="Genomic_DNA"/>
</dbReference>
<dbReference type="OrthoDB" id="3985590at2"/>
<evidence type="ECO:0000313" key="2">
    <source>
        <dbReference type="Proteomes" id="UP000275356"/>
    </source>
</evidence>
<keyword evidence="2" id="KW-1185">Reference proteome</keyword>
<accession>A0A3N2DDB1</accession>
<dbReference type="RefSeq" id="WP_123739772.1">
    <property type="nucleotide sequence ID" value="NZ_RKHQ01000001.1"/>
</dbReference>
<comment type="caution">
    <text evidence="1">The sequence shown here is derived from an EMBL/GenBank/DDBJ whole genome shotgun (WGS) entry which is preliminary data.</text>
</comment>
<sequence length="235" mass="24807">MVTCTYAGLALATDPDPSTPYIVESIQGWHDGAPDATTEIEHWSGDGTVSLWERLGARTVEVSGVIDASGPDADDALAALRRPRRGALAIDGLECDVRRVDMNTTRLGATWGFTLYLRADDPLRYRPTPLGLTSGLAAVLANPGDATSWPRLSITGPVAALTVTHPGGTWSLAADIPADQAAKVFMRDGEVWRAGARWDVETTGREVVVPPGGASVTATWTGDGAVTVSHFEAWA</sequence>
<reference evidence="1 2" key="1">
    <citation type="submission" date="2018-11" db="EMBL/GenBank/DDBJ databases">
        <title>Sequencing the genomes of 1000 actinobacteria strains.</title>
        <authorList>
            <person name="Klenk H.-P."/>
        </authorList>
    </citation>
    <scope>NUCLEOTIDE SEQUENCE [LARGE SCALE GENOMIC DNA]</scope>
    <source>
        <strain evidence="1 2">DSM 13521</strain>
    </source>
</reference>
<evidence type="ECO:0008006" key="3">
    <source>
        <dbReference type="Google" id="ProtNLM"/>
    </source>
</evidence>
<dbReference type="Proteomes" id="UP000275356">
    <property type="component" value="Unassembled WGS sequence"/>
</dbReference>
<organism evidence="1 2">
    <name type="scientific">Salana multivorans</name>
    <dbReference type="NCBI Taxonomy" id="120377"/>
    <lineage>
        <taxon>Bacteria</taxon>
        <taxon>Bacillati</taxon>
        <taxon>Actinomycetota</taxon>
        <taxon>Actinomycetes</taxon>
        <taxon>Micrococcales</taxon>
        <taxon>Beutenbergiaceae</taxon>
        <taxon>Salana</taxon>
    </lineage>
</organism>
<protein>
    <recommendedName>
        <fullName evidence="3">Tail protein</fullName>
    </recommendedName>
</protein>